<dbReference type="EMBL" id="CP021780">
    <property type="protein sequence ID" value="ASA25601.1"/>
    <property type="molecule type" value="Genomic_DNA"/>
</dbReference>
<reference evidence="1 2" key="1">
    <citation type="submission" date="2017-06" db="EMBL/GenBank/DDBJ databases">
        <title>Complete genome sequence of Paenibacillus donghaensis KCTC 13049T isolated from East Sea sediment, South Korea.</title>
        <authorList>
            <person name="Jung B.K."/>
            <person name="Hong S.-J."/>
            <person name="Shin J.-H."/>
        </authorList>
    </citation>
    <scope>NUCLEOTIDE SEQUENCE [LARGE SCALE GENOMIC DNA]</scope>
    <source>
        <strain evidence="1 2">KCTC 13049</strain>
    </source>
</reference>
<accession>A0A2Z2KW35</accession>
<sequence length="117" mass="13079">MTVSAMVNGKFTPEFAAYTKLALSNRFQNEARGIRNDTSSSSMGFSKFIEAIQKDQEVNHSYARKISGDEVTNNRLYQQSHGVNEFSNRRFTAIERAYELGLVNQSGVLLSSFNAEG</sequence>
<gene>
    <name evidence="1" type="ORF">B9T62_35640</name>
</gene>
<organism evidence="1 2">
    <name type="scientific">Paenibacillus donghaensis</name>
    <dbReference type="NCBI Taxonomy" id="414771"/>
    <lineage>
        <taxon>Bacteria</taxon>
        <taxon>Bacillati</taxon>
        <taxon>Bacillota</taxon>
        <taxon>Bacilli</taxon>
        <taxon>Bacillales</taxon>
        <taxon>Paenibacillaceae</taxon>
        <taxon>Paenibacillus</taxon>
    </lineage>
</organism>
<dbReference type="KEGG" id="pdh:B9T62_35640"/>
<dbReference type="Proteomes" id="UP000249890">
    <property type="component" value="Chromosome"/>
</dbReference>
<dbReference type="OrthoDB" id="2625503at2"/>
<name>A0A2Z2KW35_9BACL</name>
<proteinExistence type="predicted"/>
<dbReference type="AlphaFoldDB" id="A0A2Z2KW35"/>
<evidence type="ECO:0000313" key="2">
    <source>
        <dbReference type="Proteomes" id="UP000249890"/>
    </source>
</evidence>
<evidence type="ECO:0000313" key="1">
    <source>
        <dbReference type="EMBL" id="ASA25601.1"/>
    </source>
</evidence>
<keyword evidence="2" id="KW-1185">Reference proteome</keyword>
<protein>
    <submittedName>
        <fullName evidence="1">Uncharacterized protein</fullName>
    </submittedName>
</protein>
<dbReference type="RefSeq" id="WP_087919562.1">
    <property type="nucleotide sequence ID" value="NZ_CP021780.1"/>
</dbReference>